<dbReference type="AlphaFoldDB" id="A0A1I8A950"/>
<proteinExistence type="predicted"/>
<accession>A0A1I8A950</accession>
<reference evidence="3" key="1">
    <citation type="submission" date="2016-11" db="UniProtKB">
        <authorList>
            <consortium name="WormBaseParasite"/>
        </authorList>
    </citation>
    <scope>IDENTIFICATION</scope>
</reference>
<organism evidence="2 3">
    <name type="scientific">Steinernema glaseri</name>
    <dbReference type="NCBI Taxonomy" id="37863"/>
    <lineage>
        <taxon>Eukaryota</taxon>
        <taxon>Metazoa</taxon>
        <taxon>Ecdysozoa</taxon>
        <taxon>Nematoda</taxon>
        <taxon>Chromadorea</taxon>
        <taxon>Rhabditida</taxon>
        <taxon>Tylenchina</taxon>
        <taxon>Panagrolaimomorpha</taxon>
        <taxon>Strongyloidoidea</taxon>
        <taxon>Steinernematidae</taxon>
        <taxon>Steinernema</taxon>
    </lineage>
</organism>
<feature type="compositionally biased region" description="Basic and acidic residues" evidence="1">
    <location>
        <begin position="116"/>
        <end position="131"/>
    </location>
</feature>
<dbReference type="WBParaSite" id="L893_g3529.t1">
    <property type="protein sequence ID" value="L893_g3529.t1"/>
    <property type="gene ID" value="L893_g3529"/>
</dbReference>
<dbReference type="Proteomes" id="UP000095287">
    <property type="component" value="Unplaced"/>
</dbReference>
<sequence length="141" mass="15362">MDGSLAWVHWGSGRVVKTGQCMVKGLRIGEGQIMIENKPIDGLGPSDWTGLLAEKYHPLLPVQSIRAQGGISPLGSREPRSIGKSASNPSNMNFDWQYFENRGSATTVIDSTSRPGDGKFGRSAWAREEANKATPEVKTYQ</sequence>
<feature type="region of interest" description="Disordered" evidence="1">
    <location>
        <begin position="69"/>
        <end position="89"/>
    </location>
</feature>
<name>A0A1I8A950_9BILA</name>
<evidence type="ECO:0000313" key="2">
    <source>
        <dbReference type="Proteomes" id="UP000095287"/>
    </source>
</evidence>
<feature type="region of interest" description="Disordered" evidence="1">
    <location>
        <begin position="107"/>
        <end position="141"/>
    </location>
</feature>
<protein>
    <submittedName>
        <fullName evidence="3">NADH dehydrogenase [ubiquinone] iron-sulfur protein 4, mitochondrial</fullName>
    </submittedName>
</protein>
<evidence type="ECO:0000256" key="1">
    <source>
        <dbReference type="SAM" id="MobiDB-lite"/>
    </source>
</evidence>
<keyword evidence="2" id="KW-1185">Reference proteome</keyword>
<evidence type="ECO:0000313" key="3">
    <source>
        <dbReference type="WBParaSite" id="L893_g3529.t1"/>
    </source>
</evidence>